<dbReference type="FunFam" id="3.40.50.2020:FF:000023">
    <property type="entry name" value="Probable uracil phosphoribosyltransferase"/>
    <property type="match status" value="1"/>
</dbReference>
<keyword evidence="5" id="KW-0021">Allosteric enzyme</keyword>
<comment type="similarity">
    <text evidence="3">Belongs to the UPRTase family.</text>
</comment>
<dbReference type="GO" id="GO:0005525">
    <property type="term" value="F:GTP binding"/>
    <property type="evidence" value="ECO:0007669"/>
    <property type="project" value="UniProtKB-KW"/>
</dbReference>
<proteinExistence type="inferred from homology"/>
<dbReference type="NCBIfam" id="NF001097">
    <property type="entry name" value="PRK00129.1"/>
    <property type="match status" value="1"/>
</dbReference>
<keyword evidence="9" id="KW-0342">GTP-binding</keyword>
<dbReference type="InterPro" id="IPR029057">
    <property type="entry name" value="PRTase-like"/>
</dbReference>
<feature type="domain" description="Phosphoribosyltransferase" evidence="10">
    <location>
        <begin position="32"/>
        <end position="227"/>
    </location>
</feature>
<evidence type="ECO:0000256" key="8">
    <source>
        <dbReference type="ARBA" id="ARBA00022741"/>
    </source>
</evidence>
<dbReference type="OrthoDB" id="106623at2759"/>
<dbReference type="GeneID" id="83174660"/>
<evidence type="ECO:0000256" key="3">
    <source>
        <dbReference type="ARBA" id="ARBA00009516"/>
    </source>
</evidence>
<gene>
    <name evidence="11" type="ORF">N7498_000297</name>
</gene>
<organism evidence="11 12">
    <name type="scientific">Penicillium cinerascens</name>
    <dbReference type="NCBI Taxonomy" id="70096"/>
    <lineage>
        <taxon>Eukaryota</taxon>
        <taxon>Fungi</taxon>
        <taxon>Dikarya</taxon>
        <taxon>Ascomycota</taxon>
        <taxon>Pezizomycotina</taxon>
        <taxon>Eurotiomycetes</taxon>
        <taxon>Eurotiomycetidae</taxon>
        <taxon>Eurotiales</taxon>
        <taxon>Aspergillaceae</taxon>
        <taxon>Penicillium</taxon>
    </lineage>
</organism>
<evidence type="ECO:0000256" key="7">
    <source>
        <dbReference type="ARBA" id="ARBA00022679"/>
    </source>
</evidence>
<dbReference type="Pfam" id="PF14681">
    <property type="entry name" value="UPRTase"/>
    <property type="match status" value="1"/>
</dbReference>
<evidence type="ECO:0000256" key="4">
    <source>
        <dbReference type="ARBA" id="ARBA00011894"/>
    </source>
</evidence>
<evidence type="ECO:0000256" key="9">
    <source>
        <dbReference type="ARBA" id="ARBA00023134"/>
    </source>
</evidence>
<reference evidence="11" key="1">
    <citation type="submission" date="2022-12" db="EMBL/GenBank/DDBJ databases">
        <authorList>
            <person name="Petersen C."/>
        </authorList>
    </citation>
    <scope>NUCLEOTIDE SEQUENCE</scope>
    <source>
        <strain evidence="11">IBT 15544</strain>
    </source>
</reference>
<comment type="pathway">
    <text evidence="2">Pyrimidine metabolism; UMP biosynthesis via salvage pathway; UMP from uracil: step 1/1.</text>
</comment>
<keyword evidence="8" id="KW-0547">Nucleotide-binding</keyword>
<evidence type="ECO:0000256" key="5">
    <source>
        <dbReference type="ARBA" id="ARBA00022533"/>
    </source>
</evidence>
<comment type="cofactor">
    <cofactor evidence="1">
        <name>Mg(2+)</name>
        <dbReference type="ChEBI" id="CHEBI:18420"/>
    </cofactor>
</comment>
<evidence type="ECO:0000313" key="12">
    <source>
        <dbReference type="Proteomes" id="UP001150904"/>
    </source>
</evidence>
<comment type="caution">
    <text evidence="11">The sequence shown here is derived from an EMBL/GenBank/DDBJ whole genome shotgun (WGS) entry which is preliminary data.</text>
</comment>
<evidence type="ECO:0000256" key="2">
    <source>
        <dbReference type="ARBA" id="ARBA00005180"/>
    </source>
</evidence>
<dbReference type="EC" id="2.4.2.9" evidence="4"/>
<dbReference type="CDD" id="cd06223">
    <property type="entry name" value="PRTases_typeI"/>
    <property type="match status" value="1"/>
</dbReference>
<dbReference type="Gene3D" id="3.40.50.2020">
    <property type="match status" value="1"/>
</dbReference>
<evidence type="ECO:0000259" key="10">
    <source>
        <dbReference type="Pfam" id="PF14681"/>
    </source>
</evidence>
<evidence type="ECO:0000256" key="1">
    <source>
        <dbReference type="ARBA" id="ARBA00001946"/>
    </source>
</evidence>
<dbReference type="RefSeq" id="XP_058312771.1">
    <property type="nucleotide sequence ID" value="XM_058447360.1"/>
</dbReference>
<name>A0A9W9NGL3_9EURO</name>
<keyword evidence="12" id="KW-1185">Reference proteome</keyword>
<keyword evidence="6" id="KW-0328">Glycosyltransferase</keyword>
<dbReference type="GO" id="GO:0004845">
    <property type="term" value="F:uracil phosphoribosyltransferase activity"/>
    <property type="evidence" value="ECO:0007669"/>
    <property type="project" value="UniProtKB-EC"/>
</dbReference>
<dbReference type="AlphaFoldDB" id="A0A9W9NGL3"/>
<reference evidence="11" key="2">
    <citation type="journal article" date="2023" name="IMA Fungus">
        <title>Comparative genomic study of the Penicillium genus elucidates a diverse pangenome and 15 lateral gene transfer events.</title>
        <authorList>
            <person name="Petersen C."/>
            <person name="Sorensen T."/>
            <person name="Nielsen M.R."/>
            <person name="Sondergaard T.E."/>
            <person name="Sorensen J.L."/>
            <person name="Fitzpatrick D.A."/>
            <person name="Frisvad J.C."/>
            <person name="Nielsen K.L."/>
        </authorList>
    </citation>
    <scope>NUCLEOTIDE SEQUENCE</scope>
    <source>
        <strain evidence="11">IBT 15544</strain>
    </source>
</reference>
<dbReference type="EMBL" id="JAPQKR010000004">
    <property type="protein sequence ID" value="KAJ5218198.1"/>
    <property type="molecule type" value="Genomic_DNA"/>
</dbReference>
<dbReference type="SUPFAM" id="SSF53271">
    <property type="entry name" value="PRTase-like"/>
    <property type="match status" value="1"/>
</dbReference>
<keyword evidence="7" id="KW-0808">Transferase</keyword>
<accession>A0A9W9NGL3</accession>
<dbReference type="GO" id="GO:0008655">
    <property type="term" value="P:pyrimidine-containing compound salvage"/>
    <property type="evidence" value="ECO:0007669"/>
    <property type="project" value="UniProtKB-ARBA"/>
</dbReference>
<dbReference type="Proteomes" id="UP001150904">
    <property type="component" value="Unassembled WGS sequence"/>
</dbReference>
<sequence>MHNGRKKDSCDRSVTNNPAFENERMFVLPQGSHLLSLMTILRDANTNSTLFAETTERVGDQLIAAAESTNVVSPTGTTYEGIRHMTPVCGVSILRAGASLENAMRRGYTGPLSFGKILIQRDEETCLPTLFYSKFPPNIASQKVIILEPMVATGGSACAAIDVITEKGVPEENIMFVNILASRRGVKSLFNRFPGIRLVTAAVDEDLTSNNHINPGLGDFGDRFYGTNDP</sequence>
<protein>
    <recommendedName>
        <fullName evidence="4">uracil phosphoribosyltransferase</fullName>
        <ecNumber evidence="4">2.4.2.9</ecNumber>
    </recommendedName>
</protein>
<evidence type="ECO:0000313" key="11">
    <source>
        <dbReference type="EMBL" id="KAJ5218198.1"/>
    </source>
</evidence>
<dbReference type="InterPro" id="IPR000836">
    <property type="entry name" value="PRTase_dom"/>
</dbReference>
<evidence type="ECO:0000256" key="6">
    <source>
        <dbReference type="ARBA" id="ARBA00022676"/>
    </source>
</evidence>